<gene>
    <name evidence="1" type="ORF">G4B88_014290</name>
</gene>
<dbReference type="PANTHER" id="PTHR11913">
    <property type="entry name" value="COFILIN-RELATED"/>
    <property type="match status" value="1"/>
</dbReference>
<name>A0A7J6I8B6_CANSA</name>
<dbReference type="GO" id="GO:0030042">
    <property type="term" value="P:actin filament depolymerization"/>
    <property type="evidence" value="ECO:0007669"/>
    <property type="project" value="InterPro"/>
</dbReference>
<dbReference type="InterPro" id="IPR029006">
    <property type="entry name" value="ADF-H/Gelsolin-like_dom_sf"/>
</dbReference>
<dbReference type="SUPFAM" id="SSF55753">
    <property type="entry name" value="Actin depolymerizing proteins"/>
    <property type="match status" value="1"/>
</dbReference>
<comment type="caution">
    <text evidence="1">The sequence shown here is derived from an EMBL/GenBank/DDBJ whole genome shotgun (WGS) entry which is preliminary data.</text>
</comment>
<evidence type="ECO:0000313" key="1">
    <source>
        <dbReference type="EMBL" id="KAF4403834.1"/>
    </source>
</evidence>
<dbReference type="GO" id="GO:0015629">
    <property type="term" value="C:actin cytoskeleton"/>
    <property type="evidence" value="ECO:0007669"/>
    <property type="project" value="InterPro"/>
</dbReference>
<evidence type="ECO:0000313" key="2">
    <source>
        <dbReference type="Proteomes" id="UP000583929"/>
    </source>
</evidence>
<proteinExistence type="predicted"/>
<dbReference type="EMBL" id="JAATIQ010000002">
    <property type="protein sequence ID" value="KAF4403834.1"/>
    <property type="molecule type" value="Genomic_DNA"/>
</dbReference>
<keyword evidence="2" id="KW-1185">Reference proteome</keyword>
<protein>
    <submittedName>
        <fullName evidence="1">Uncharacterized protein</fullName>
    </submittedName>
</protein>
<dbReference type="InterPro" id="IPR017904">
    <property type="entry name" value="ADF/Cofilin"/>
</dbReference>
<dbReference type="AlphaFoldDB" id="A0A7J6I8B6"/>
<accession>A0A7J6I8B6</accession>
<sequence length="94" mass="11082">MELQRKKVDEKKREILVDKTSGLTENYDDIIATLSENICRYAIHNYDFVTSGTNLFKDATSKVRCRKELEGIHYKIYATHPTEMDLEVIKERRN</sequence>
<organism evidence="1 2">
    <name type="scientific">Cannabis sativa</name>
    <name type="common">Hemp</name>
    <name type="synonym">Marijuana</name>
    <dbReference type="NCBI Taxonomy" id="3483"/>
    <lineage>
        <taxon>Eukaryota</taxon>
        <taxon>Viridiplantae</taxon>
        <taxon>Streptophyta</taxon>
        <taxon>Embryophyta</taxon>
        <taxon>Tracheophyta</taxon>
        <taxon>Spermatophyta</taxon>
        <taxon>Magnoliopsida</taxon>
        <taxon>eudicotyledons</taxon>
        <taxon>Gunneridae</taxon>
        <taxon>Pentapetalae</taxon>
        <taxon>rosids</taxon>
        <taxon>fabids</taxon>
        <taxon>Rosales</taxon>
        <taxon>Cannabaceae</taxon>
        <taxon>Cannabis</taxon>
    </lineage>
</organism>
<reference evidence="1 2" key="1">
    <citation type="journal article" date="2020" name="bioRxiv">
        <title>Sequence and annotation of 42 cannabis genomes reveals extensive copy number variation in cannabinoid synthesis and pathogen resistance genes.</title>
        <authorList>
            <person name="Mckernan K.J."/>
            <person name="Helbert Y."/>
            <person name="Kane L.T."/>
            <person name="Ebling H."/>
            <person name="Zhang L."/>
            <person name="Liu B."/>
            <person name="Eaton Z."/>
            <person name="Mclaughlin S."/>
            <person name="Kingan S."/>
            <person name="Baybayan P."/>
            <person name="Concepcion G."/>
            <person name="Jordan M."/>
            <person name="Riva A."/>
            <person name="Barbazuk W."/>
            <person name="Harkins T."/>
        </authorList>
    </citation>
    <scope>NUCLEOTIDE SEQUENCE [LARGE SCALE GENOMIC DNA]</scope>
    <source>
        <strain evidence="2">cv. Jamaican Lion 4</strain>
        <tissue evidence="1">Leaf</tissue>
    </source>
</reference>
<dbReference type="Gene3D" id="3.40.20.10">
    <property type="entry name" value="Severin"/>
    <property type="match status" value="1"/>
</dbReference>
<dbReference type="Proteomes" id="UP000583929">
    <property type="component" value="Unassembled WGS sequence"/>
</dbReference>